<name>A0A7J6RXS8_PEROL</name>
<keyword evidence="1" id="KW-0732">Signal</keyword>
<feature type="chain" id="PRO_5029874736" evidence="1">
    <location>
        <begin position="22"/>
        <end position="283"/>
    </location>
</feature>
<evidence type="ECO:0000313" key="2">
    <source>
        <dbReference type="EMBL" id="KAF4725507.1"/>
    </source>
</evidence>
<organism evidence="2 3">
    <name type="scientific">Perkinsus olseni</name>
    <name type="common">Perkinsus atlanticus</name>
    <dbReference type="NCBI Taxonomy" id="32597"/>
    <lineage>
        <taxon>Eukaryota</taxon>
        <taxon>Sar</taxon>
        <taxon>Alveolata</taxon>
        <taxon>Perkinsozoa</taxon>
        <taxon>Perkinsea</taxon>
        <taxon>Perkinsida</taxon>
        <taxon>Perkinsidae</taxon>
        <taxon>Perkinsus</taxon>
    </lineage>
</organism>
<accession>A0A7J6RXS8</accession>
<feature type="non-terminal residue" evidence="2">
    <location>
        <position position="1"/>
    </location>
</feature>
<comment type="caution">
    <text evidence="2">The sequence shown here is derived from an EMBL/GenBank/DDBJ whole genome shotgun (WGS) entry which is preliminary data.</text>
</comment>
<sequence length="283" mass="29888">EMPTLLLRRTFLLLALRSACSQRILTTMEDASTDYSTMPTSDAYGCVRISASTPIDMATAACNSQQCPRCFALQEYLPTNPASPTTYTLTLANCNGDLVYPISTTPIPLSTSKVFEYTFLNLGGSASTFQVTAPHPSSPATFSIGGSALSTHLSIPNGFSFSHEFEIPKSILLQRCALLSLTRVQVLDHGSGDWSSSVSRSGCLLWPSSDVSPLPAAVQVPLLEGSVATDPTPISGIAQTPDSTVITMDAIPTTEPGTAASPYCWIFAGNPQTNVEVQIGPGS</sequence>
<proteinExistence type="predicted"/>
<evidence type="ECO:0000313" key="3">
    <source>
        <dbReference type="Proteomes" id="UP000553632"/>
    </source>
</evidence>
<dbReference type="Proteomes" id="UP000553632">
    <property type="component" value="Unassembled WGS sequence"/>
</dbReference>
<feature type="signal peptide" evidence="1">
    <location>
        <begin position="1"/>
        <end position="21"/>
    </location>
</feature>
<gene>
    <name evidence="2" type="ORF">FOZ63_006088</name>
</gene>
<reference evidence="2 3" key="1">
    <citation type="submission" date="2020-04" db="EMBL/GenBank/DDBJ databases">
        <title>Perkinsus olseni comparative genomics.</title>
        <authorList>
            <person name="Bogema D.R."/>
        </authorList>
    </citation>
    <scope>NUCLEOTIDE SEQUENCE [LARGE SCALE GENOMIC DNA]</scope>
    <source>
        <strain evidence="2 3">ATCC PRA-207</strain>
    </source>
</reference>
<evidence type="ECO:0000256" key="1">
    <source>
        <dbReference type="SAM" id="SignalP"/>
    </source>
</evidence>
<feature type="non-terminal residue" evidence="2">
    <location>
        <position position="283"/>
    </location>
</feature>
<protein>
    <submittedName>
        <fullName evidence="2">Uncharacterized protein</fullName>
    </submittedName>
</protein>
<dbReference type="AlphaFoldDB" id="A0A7J6RXS8"/>
<keyword evidence="3" id="KW-1185">Reference proteome</keyword>
<dbReference type="EMBL" id="JABANO010022233">
    <property type="protein sequence ID" value="KAF4725507.1"/>
    <property type="molecule type" value="Genomic_DNA"/>
</dbReference>